<evidence type="ECO:0000313" key="3">
    <source>
        <dbReference type="Proteomes" id="UP000189705"/>
    </source>
</evidence>
<gene>
    <name evidence="4" type="primary">MAP10</name>
</gene>
<dbReference type="GO" id="GO:0097431">
    <property type="term" value="C:mitotic spindle pole"/>
    <property type="evidence" value="ECO:0007669"/>
    <property type="project" value="TreeGrafter"/>
</dbReference>
<dbReference type="GO" id="GO:0051256">
    <property type="term" value="P:mitotic spindle midzone assembly"/>
    <property type="evidence" value="ECO:0007669"/>
    <property type="project" value="TreeGrafter"/>
</dbReference>
<protein>
    <submittedName>
        <fullName evidence="4">Microtubule-associated protein 10</fullName>
    </submittedName>
</protein>
<dbReference type="PANTHER" id="PTHR21831:SF2">
    <property type="entry name" value="MICROTUBULE-ASSOCIATED PROTEIN 10"/>
    <property type="match status" value="1"/>
</dbReference>
<feature type="compositionally biased region" description="Low complexity" evidence="1">
    <location>
        <begin position="528"/>
        <end position="539"/>
    </location>
</feature>
<dbReference type="CTD" id="54627"/>
<evidence type="ECO:0000256" key="1">
    <source>
        <dbReference type="SAM" id="MobiDB-lite"/>
    </source>
</evidence>
<dbReference type="GO" id="GO:0005881">
    <property type="term" value="C:cytoplasmic microtubule"/>
    <property type="evidence" value="ECO:0007669"/>
    <property type="project" value="TreeGrafter"/>
</dbReference>
<dbReference type="GO" id="GO:0030496">
    <property type="term" value="C:midbody"/>
    <property type="evidence" value="ECO:0007669"/>
    <property type="project" value="TreeGrafter"/>
</dbReference>
<reference evidence="4" key="1">
    <citation type="submission" date="2025-08" db="UniProtKB">
        <authorList>
            <consortium name="RefSeq"/>
        </authorList>
    </citation>
    <scope>IDENTIFICATION</scope>
</reference>
<feature type="region of interest" description="Disordered" evidence="1">
    <location>
        <begin position="229"/>
        <end position="279"/>
    </location>
</feature>
<dbReference type="GO" id="GO:0031122">
    <property type="term" value="P:cytoplasmic microtubule organization"/>
    <property type="evidence" value="ECO:0007669"/>
    <property type="project" value="TreeGrafter"/>
</dbReference>
<sequence>MSAAGEREGLAVLEMLVEWAWLAPPAPLPPQPAVALRLLDFPTLLVLPGGRRFEAPGRRVPFGRGKACVLPGLPGPAPLHALLLALPTQGPGPARLLGTARIPLGPGPGGARGCFALRGLRGEHVGELTLAYQLRSLGRDPAALSPALGSPHRAASAPCVVLRGKEGAAEVDKEPGDLCPLPQGEEGAAELDKETGDYCPLPQSEEGAAELDEEAGIFCPPPLYYNADPRRTAPVRPVPAPKEREKELRSPLASRAVPGATSLGSPPVPNITPQPPSAAHQLREALRQLPLVNALLAELSLLSGEPGPGTIHPQLAWLYREAGANGEPLRPSLESKSPAGEVKEKHPQPSANSRSSSLRFRRSWQRSSQLGAPSSWRQNCKEAPLARQAASERNSGRKENTPPRRKLFYGLTNTLRLRLQQTNPDMLVIHERREEYRKKQVEALREKRGKGPGSKGKMFRNSAEQHVFYEHPERAAVSKRNRLDENTRTLMQSNLENNYEPTGKGHFSDLQEHDLDSSLKNSDGNAREGGSSEENGDSSLKGTTLQSSYKEKDVQVHLPRAFMHHTDAGEDKVGEKTKHFSIGQATEEDFAAFVLGDDHKPNPNRSFESISEFKYSEDFVTSPENTIYSEDFTNADYTARGSEAFESSPEPVLLSPRQTCSEVDSESNKSRISGESLRMESRSAHVPVPSTASPVHSFKRPYHLKNRKESRVAVGSLSSNLSSPAESLHEQQSSLQYKEEGSKSDRTLRESLTMKGKQGRSDKTCNVGKGQTSSEKSQSLKTSQVSSYLPSNVYDFELSALENSTSDEEENDDLGTLSITNQCKHISELVVNKLPGYTM</sequence>
<keyword evidence="3" id="KW-1185">Reference proteome</keyword>
<dbReference type="eggNOG" id="ENOG502QVBX">
    <property type="taxonomic scope" value="Eukaryota"/>
</dbReference>
<dbReference type="Pfam" id="PF14925">
    <property type="entry name" value="HPHLAWLY"/>
    <property type="match status" value="1"/>
</dbReference>
<feature type="compositionally biased region" description="Basic residues" evidence="1">
    <location>
        <begin position="697"/>
        <end position="708"/>
    </location>
</feature>
<dbReference type="GeneID" id="102381484"/>
<evidence type="ECO:0000259" key="2">
    <source>
        <dbReference type="Pfam" id="PF14925"/>
    </source>
</evidence>
<evidence type="ECO:0000313" key="4">
    <source>
        <dbReference type="RefSeq" id="XP_006027512.2"/>
    </source>
</evidence>
<dbReference type="RefSeq" id="XP_006027512.2">
    <property type="nucleotide sequence ID" value="XM_006027450.2"/>
</dbReference>
<dbReference type="PANTHER" id="PTHR21831">
    <property type="entry name" value="MICROTUBULE-ASSOCIATED PROTEIN 10"/>
    <property type="match status" value="1"/>
</dbReference>
<organism evidence="3 4">
    <name type="scientific">Alligator sinensis</name>
    <name type="common">Chinese alligator</name>
    <dbReference type="NCBI Taxonomy" id="38654"/>
    <lineage>
        <taxon>Eukaryota</taxon>
        <taxon>Metazoa</taxon>
        <taxon>Chordata</taxon>
        <taxon>Craniata</taxon>
        <taxon>Vertebrata</taxon>
        <taxon>Euteleostomi</taxon>
        <taxon>Archelosauria</taxon>
        <taxon>Archosauria</taxon>
        <taxon>Crocodylia</taxon>
        <taxon>Alligatoridae</taxon>
        <taxon>Alligatorinae</taxon>
        <taxon>Alligator</taxon>
    </lineage>
</organism>
<dbReference type="GO" id="GO:0008017">
    <property type="term" value="F:microtubule binding"/>
    <property type="evidence" value="ECO:0007669"/>
    <property type="project" value="InterPro"/>
</dbReference>
<feature type="domain" description="Microtubule-associated protein 10 C-terminal" evidence="2">
    <location>
        <begin position="278"/>
        <end position="838"/>
    </location>
</feature>
<dbReference type="GO" id="GO:0005813">
    <property type="term" value="C:centrosome"/>
    <property type="evidence" value="ECO:0007669"/>
    <property type="project" value="TreeGrafter"/>
</dbReference>
<name>A0A1U7RQI7_ALLSI</name>
<feature type="compositionally biased region" description="Basic and acidic residues" evidence="1">
    <location>
        <begin position="737"/>
        <end position="749"/>
    </location>
</feature>
<feature type="compositionally biased region" description="Polar residues" evidence="1">
    <location>
        <begin position="369"/>
        <end position="378"/>
    </location>
</feature>
<dbReference type="GO" id="GO:0032467">
    <property type="term" value="P:positive regulation of cytokinesis"/>
    <property type="evidence" value="ECO:0007669"/>
    <property type="project" value="TreeGrafter"/>
</dbReference>
<dbReference type="InterPro" id="IPR039302">
    <property type="entry name" value="MAP10"/>
</dbReference>
<feature type="region of interest" description="Disordered" evidence="1">
    <location>
        <begin position="328"/>
        <end position="406"/>
    </location>
</feature>
<feature type="region of interest" description="Disordered" evidence="1">
    <location>
        <begin position="642"/>
        <end position="784"/>
    </location>
</feature>
<accession>A0A1U7RQI7</accession>
<feature type="region of interest" description="Disordered" evidence="1">
    <location>
        <begin position="515"/>
        <end position="549"/>
    </location>
</feature>
<dbReference type="KEGG" id="asn:102381484"/>
<feature type="compositionally biased region" description="Pro residues" evidence="1">
    <location>
        <begin position="266"/>
        <end position="276"/>
    </location>
</feature>
<dbReference type="InParanoid" id="A0A1U7RQI7"/>
<dbReference type="GO" id="GO:1990023">
    <property type="term" value="C:mitotic spindle midzone"/>
    <property type="evidence" value="ECO:0007669"/>
    <property type="project" value="TreeGrafter"/>
</dbReference>
<feature type="compositionally biased region" description="Low complexity" evidence="1">
    <location>
        <begin position="716"/>
        <end position="726"/>
    </location>
</feature>
<feature type="compositionally biased region" description="Polar residues" evidence="1">
    <location>
        <begin position="769"/>
        <end position="784"/>
    </location>
</feature>
<dbReference type="AlphaFoldDB" id="A0A1U7RQI7"/>
<dbReference type="InterPro" id="IPR026679">
    <property type="entry name" value="MAP10_C-term"/>
</dbReference>
<proteinExistence type="predicted"/>
<dbReference type="Proteomes" id="UP000189705">
    <property type="component" value="Unplaced"/>
</dbReference>